<comment type="caution">
    <text evidence="9">The sequence shown here is derived from an EMBL/GenBank/DDBJ whole genome shotgun (WGS) entry which is preliminary data.</text>
</comment>
<proteinExistence type="inferred from homology"/>
<evidence type="ECO:0000256" key="5">
    <source>
        <dbReference type="PROSITE-ProRule" id="PRU00277"/>
    </source>
</evidence>
<evidence type="ECO:0000256" key="1">
    <source>
        <dbReference type="ARBA" id="ARBA00000971"/>
    </source>
</evidence>
<feature type="chain" id="PRO_5046471728" description="Peptidyl-prolyl cis-trans isomerase" evidence="7">
    <location>
        <begin position="19"/>
        <end position="120"/>
    </location>
</feature>
<evidence type="ECO:0000256" key="6">
    <source>
        <dbReference type="RuleBase" id="RU003915"/>
    </source>
</evidence>
<sequence>MRLRPAPLLLLLVGLAVAACDSSDSNDSNDSDGVADLGDTVFVSFEGRLDDGTIFNPRTQASFRLDDSVIPGFRDGIVGMRVGESRTFVVPPEEGYGDQQRGPIPPNSTLTFEVELLGVR</sequence>
<evidence type="ECO:0000313" key="10">
    <source>
        <dbReference type="Proteomes" id="UP001267426"/>
    </source>
</evidence>
<feature type="signal peptide" evidence="7">
    <location>
        <begin position="1"/>
        <end position="18"/>
    </location>
</feature>
<evidence type="ECO:0000256" key="7">
    <source>
        <dbReference type="SAM" id="SignalP"/>
    </source>
</evidence>
<gene>
    <name evidence="9" type="ORF">RM540_09570</name>
</gene>
<dbReference type="PANTHER" id="PTHR43811">
    <property type="entry name" value="FKBP-TYPE PEPTIDYL-PROLYL CIS-TRANS ISOMERASE FKPA"/>
    <property type="match status" value="1"/>
</dbReference>
<dbReference type="PANTHER" id="PTHR43811:SF19">
    <property type="entry name" value="39 KDA FK506-BINDING NUCLEAR PROTEIN"/>
    <property type="match status" value="1"/>
</dbReference>
<dbReference type="SUPFAM" id="SSF54534">
    <property type="entry name" value="FKBP-like"/>
    <property type="match status" value="1"/>
</dbReference>
<comment type="similarity">
    <text evidence="2 6">Belongs to the FKBP-type PPIase family.</text>
</comment>
<name>A0ABU3BRS3_9BACT</name>
<keyword evidence="10" id="KW-1185">Reference proteome</keyword>
<organism evidence="9 10">
    <name type="scientific">Rubrivirga litoralis</name>
    <dbReference type="NCBI Taxonomy" id="3075598"/>
    <lineage>
        <taxon>Bacteria</taxon>
        <taxon>Pseudomonadati</taxon>
        <taxon>Rhodothermota</taxon>
        <taxon>Rhodothermia</taxon>
        <taxon>Rhodothermales</taxon>
        <taxon>Rubricoccaceae</taxon>
        <taxon>Rubrivirga</taxon>
    </lineage>
</organism>
<reference evidence="9 10" key="1">
    <citation type="submission" date="2023-09" db="EMBL/GenBank/DDBJ databases">
        <authorList>
            <person name="Rey-Velasco X."/>
        </authorList>
    </citation>
    <scope>NUCLEOTIDE SEQUENCE [LARGE SCALE GENOMIC DNA]</scope>
    <source>
        <strain evidence="9 10">F394</strain>
    </source>
</reference>
<dbReference type="Pfam" id="PF00254">
    <property type="entry name" value="FKBP_C"/>
    <property type="match status" value="1"/>
</dbReference>
<dbReference type="Proteomes" id="UP001267426">
    <property type="component" value="Unassembled WGS sequence"/>
</dbReference>
<evidence type="ECO:0000256" key="3">
    <source>
        <dbReference type="ARBA" id="ARBA00023110"/>
    </source>
</evidence>
<accession>A0ABU3BRS3</accession>
<feature type="domain" description="PPIase FKBP-type" evidence="8">
    <location>
        <begin position="38"/>
        <end position="120"/>
    </location>
</feature>
<comment type="catalytic activity">
    <reaction evidence="1 5 6">
        <text>[protein]-peptidylproline (omega=180) = [protein]-peptidylproline (omega=0)</text>
        <dbReference type="Rhea" id="RHEA:16237"/>
        <dbReference type="Rhea" id="RHEA-COMP:10747"/>
        <dbReference type="Rhea" id="RHEA-COMP:10748"/>
        <dbReference type="ChEBI" id="CHEBI:83833"/>
        <dbReference type="ChEBI" id="CHEBI:83834"/>
        <dbReference type="EC" id="5.2.1.8"/>
    </reaction>
</comment>
<dbReference type="EC" id="5.2.1.8" evidence="6"/>
<evidence type="ECO:0000256" key="2">
    <source>
        <dbReference type="ARBA" id="ARBA00006577"/>
    </source>
</evidence>
<keyword evidence="7" id="KW-0732">Signal</keyword>
<evidence type="ECO:0000259" key="8">
    <source>
        <dbReference type="PROSITE" id="PS50059"/>
    </source>
</evidence>
<keyword evidence="4 5" id="KW-0413">Isomerase</keyword>
<keyword evidence="3 5" id="KW-0697">Rotamase</keyword>
<dbReference type="PROSITE" id="PS50059">
    <property type="entry name" value="FKBP_PPIASE"/>
    <property type="match status" value="1"/>
</dbReference>
<protein>
    <recommendedName>
        <fullName evidence="6">Peptidyl-prolyl cis-trans isomerase</fullName>
        <ecNumber evidence="6">5.2.1.8</ecNumber>
    </recommendedName>
</protein>
<dbReference type="PROSITE" id="PS51257">
    <property type="entry name" value="PROKAR_LIPOPROTEIN"/>
    <property type="match status" value="1"/>
</dbReference>
<dbReference type="RefSeq" id="WP_311663503.1">
    <property type="nucleotide sequence ID" value="NZ_JAVRHT010000020.1"/>
</dbReference>
<dbReference type="InterPro" id="IPR046357">
    <property type="entry name" value="PPIase_dom_sf"/>
</dbReference>
<dbReference type="Gene3D" id="3.10.50.40">
    <property type="match status" value="1"/>
</dbReference>
<dbReference type="EMBL" id="JAVRHT010000020">
    <property type="protein sequence ID" value="MDT0631994.1"/>
    <property type="molecule type" value="Genomic_DNA"/>
</dbReference>
<dbReference type="InterPro" id="IPR001179">
    <property type="entry name" value="PPIase_FKBP_dom"/>
</dbReference>
<evidence type="ECO:0000256" key="4">
    <source>
        <dbReference type="ARBA" id="ARBA00023235"/>
    </source>
</evidence>
<dbReference type="GO" id="GO:0003755">
    <property type="term" value="F:peptidyl-prolyl cis-trans isomerase activity"/>
    <property type="evidence" value="ECO:0007669"/>
    <property type="project" value="UniProtKB-EC"/>
</dbReference>
<evidence type="ECO:0000313" key="9">
    <source>
        <dbReference type="EMBL" id="MDT0631994.1"/>
    </source>
</evidence>